<feature type="compositionally biased region" description="Basic residues" evidence="1">
    <location>
        <begin position="48"/>
        <end position="57"/>
    </location>
</feature>
<protein>
    <submittedName>
        <fullName evidence="2">Uncharacterized protein</fullName>
    </submittedName>
</protein>
<evidence type="ECO:0000256" key="1">
    <source>
        <dbReference type="SAM" id="MobiDB-lite"/>
    </source>
</evidence>
<dbReference type="EMBL" id="LAZR01044607">
    <property type="protein sequence ID" value="KKL04240.1"/>
    <property type="molecule type" value="Genomic_DNA"/>
</dbReference>
<accession>A0A0F9A456</accession>
<gene>
    <name evidence="2" type="ORF">LCGC14_2618040</name>
</gene>
<proteinExistence type="predicted"/>
<name>A0A0F9A456_9ZZZZ</name>
<feature type="region of interest" description="Disordered" evidence="1">
    <location>
        <begin position="36"/>
        <end position="59"/>
    </location>
</feature>
<comment type="caution">
    <text evidence="2">The sequence shown here is derived from an EMBL/GenBank/DDBJ whole genome shotgun (WGS) entry which is preliminary data.</text>
</comment>
<sequence>MAQKKEAKILEIKPINLQRMTVRVVGERLITHKFSEKSKKEMQDKQKKTTKTKKRPLRKPESEFRHALYWLGKNGQGVKCGKDVTKHKYGFGFHAVAFKAATVGACRSVDGLAMTELRGWFHIIGEFVKIESKPPVMRTDTVRIGKGSTDLRYRPEFGKWHADLNIQFNADLLTAEQLINMVNIGGFSMGVGERRPSQKCADTFGMYHVE</sequence>
<evidence type="ECO:0000313" key="2">
    <source>
        <dbReference type="EMBL" id="KKL04240.1"/>
    </source>
</evidence>
<feature type="compositionally biased region" description="Basic and acidic residues" evidence="1">
    <location>
        <begin position="36"/>
        <end position="47"/>
    </location>
</feature>
<organism evidence="2">
    <name type="scientific">marine sediment metagenome</name>
    <dbReference type="NCBI Taxonomy" id="412755"/>
    <lineage>
        <taxon>unclassified sequences</taxon>
        <taxon>metagenomes</taxon>
        <taxon>ecological metagenomes</taxon>
    </lineage>
</organism>
<reference evidence="2" key="1">
    <citation type="journal article" date="2015" name="Nature">
        <title>Complex archaea that bridge the gap between prokaryotes and eukaryotes.</title>
        <authorList>
            <person name="Spang A."/>
            <person name="Saw J.H."/>
            <person name="Jorgensen S.L."/>
            <person name="Zaremba-Niedzwiedzka K."/>
            <person name="Martijn J."/>
            <person name="Lind A.E."/>
            <person name="van Eijk R."/>
            <person name="Schleper C."/>
            <person name="Guy L."/>
            <person name="Ettema T.J."/>
        </authorList>
    </citation>
    <scope>NUCLEOTIDE SEQUENCE</scope>
</reference>
<dbReference type="AlphaFoldDB" id="A0A0F9A456"/>